<accession>A0A239E6F7</accession>
<dbReference type="InterPro" id="IPR034768">
    <property type="entry name" value="4FE4S_WBL"/>
</dbReference>
<feature type="domain" description="4Fe-4S Wbl-type" evidence="2">
    <location>
        <begin position="1"/>
        <end position="60"/>
    </location>
</feature>
<feature type="region of interest" description="Disordered" evidence="1">
    <location>
        <begin position="56"/>
        <end position="82"/>
    </location>
</feature>
<name>A0A239E6F7_9NOCA</name>
<evidence type="ECO:0000256" key="1">
    <source>
        <dbReference type="SAM" id="MobiDB-lite"/>
    </source>
</evidence>
<dbReference type="Proteomes" id="UP000198327">
    <property type="component" value="Unassembled WGS sequence"/>
</dbReference>
<proteinExistence type="predicted"/>
<dbReference type="PROSITE" id="PS51674">
    <property type="entry name" value="4FE4S_WBL"/>
    <property type="match status" value="1"/>
</dbReference>
<sequence length="82" mass="8823">MFDNDLDGENVTAKRQRHQAVVQICQACPALEACRAWSAVEPMWRVNGVVGGEIRAPAGSEASAPRGVTKGIRANTSTRRTT</sequence>
<protein>
    <recommendedName>
        <fullName evidence="2">4Fe-4S Wbl-type domain-containing protein</fullName>
    </recommendedName>
</protein>
<evidence type="ECO:0000313" key="3">
    <source>
        <dbReference type="EMBL" id="SNS40021.1"/>
    </source>
</evidence>
<gene>
    <name evidence="3" type="ORF">SAMN05421642_102219</name>
</gene>
<evidence type="ECO:0000259" key="2">
    <source>
        <dbReference type="PROSITE" id="PS51674"/>
    </source>
</evidence>
<reference evidence="4" key="1">
    <citation type="submission" date="2017-06" db="EMBL/GenBank/DDBJ databases">
        <authorList>
            <person name="Varghese N."/>
            <person name="Submissions S."/>
        </authorList>
    </citation>
    <scope>NUCLEOTIDE SEQUENCE [LARGE SCALE GENOMIC DNA]</scope>
    <source>
        <strain evidence="4">JCM 23211</strain>
    </source>
</reference>
<keyword evidence="4" id="KW-1185">Reference proteome</keyword>
<dbReference type="EMBL" id="FZOW01000002">
    <property type="protein sequence ID" value="SNS40021.1"/>
    <property type="molecule type" value="Genomic_DNA"/>
</dbReference>
<evidence type="ECO:0000313" key="4">
    <source>
        <dbReference type="Proteomes" id="UP000198327"/>
    </source>
</evidence>
<dbReference type="AlphaFoldDB" id="A0A239E6F7"/>
<organism evidence="3 4">
    <name type="scientific">Rhodococcoides kyotonense</name>
    <dbReference type="NCBI Taxonomy" id="398843"/>
    <lineage>
        <taxon>Bacteria</taxon>
        <taxon>Bacillati</taxon>
        <taxon>Actinomycetota</taxon>
        <taxon>Actinomycetes</taxon>
        <taxon>Mycobacteriales</taxon>
        <taxon>Nocardiaceae</taxon>
        <taxon>Rhodococcoides</taxon>
    </lineage>
</organism>